<dbReference type="PANTHER" id="PTHR43080:SF26">
    <property type="entry name" value="REGULATORY PROTEIN"/>
    <property type="match status" value="1"/>
</dbReference>
<accession>A0A4R4D3U3</accession>
<dbReference type="InterPro" id="IPR000644">
    <property type="entry name" value="CBS_dom"/>
</dbReference>
<dbReference type="PIRSF" id="PIRSF036990">
    <property type="entry name" value="UCP036990_CBS_BON"/>
    <property type="match status" value="1"/>
</dbReference>
<dbReference type="OrthoDB" id="9783590at2"/>
<dbReference type="InterPro" id="IPR007055">
    <property type="entry name" value="BON_dom"/>
</dbReference>
<evidence type="ECO:0000259" key="3">
    <source>
        <dbReference type="PROSITE" id="PS50914"/>
    </source>
</evidence>
<dbReference type="Gene3D" id="3.10.580.10">
    <property type="entry name" value="CBS-domain"/>
    <property type="match status" value="1"/>
</dbReference>
<organism evidence="5 6">
    <name type="scientific">Roseicella aquatilis</name>
    <dbReference type="NCBI Taxonomy" id="2527868"/>
    <lineage>
        <taxon>Bacteria</taxon>
        <taxon>Pseudomonadati</taxon>
        <taxon>Pseudomonadota</taxon>
        <taxon>Alphaproteobacteria</taxon>
        <taxon>Acetobacterales</taxon>
        <taxon>Roseomonadaceae</taxon>
        <taxon>Roseicella</taxon>
    </lineage>
</organism>
<dbReference type="SUPFAM" id="SSF54631">
    <property type="entry name" value="CBS-domain pair"/>
    <property type="match status" value="1"/>
</dbReference>
<evidence type="ECO:0000313" key="6">
    <source>
        <dbReference type="Proteomes" id="UP000295023"/>
    </source>
</evidence>
<comment type="caution">
    <text evidence="5">The sequence shown here is derived from an EMBL/GenBank/DDBJ whole genome shotgun (WGS) entry which is preliminary data.</text>
</comment>
<sequence length="230" mass="24688">MRAKDLMSTEVVTVSPETPMAALARLLADRGISAVPVVEADGKVAGIVTEADLVRRLAGTEERPRGWFRNLLASAPGDAGRYARAHGTTVRDVMTTNLISAGEEATAEEIARLMEEHRVKRVLVLREGRLVGIVSRADLLEAMLAPSETPAAGAEDARIRRAVQAAMAEQSWAKPYFIWPTVERGVVTFHGFCGAPEVTRALRVLAEAVPGAQGVEMRIEAPPPSLFGAE</sequence>
<evidence type="ECO:0000259" key="4">
    <source>
        <dbReference type="PROSITE" id="PS51371"/>
    </source>
</evidence>
<dbReference type="AlphaFoldDB" id="A0A4R4D3U3"/>
<protein>
    <submittedName>
        <fullName evidence="5">CBS domain-containing protein</fullName>
    </submittedName>
</protein>
<keyword evidence="1 2" id="KW-0129">CBS domain</keyword>
<dbReference type="Pfam" id="PF00571">
    <property type="entry name" value="CBS"/>
    <property type="match status" value="2"/>
</dbReference>
<evidence type="ECO:0000256" key="2">
    <source>
        <dbReference type="PROSITE-ProRule" id="PRU00703"/>
    </source>
</evidence>
<gene>
    <name evidence="5" type="ORF">EXY23_24750</name>
</gene>
<keyword evidence="6" id="KW-1185">Reference proteome</keyword>
<dbReference type="InterPro" id="IPR046342">
    <property type="entry name" value="CBS_dom_sf"/>
</dbReference>
<evidence type="ECO:0000256" key="1">
    <source>
        <dbReference type="ARBA" id="ARBA00023122"/>
    </source>
</evidence>
<dbReference type="Pfam" id="PF04972">
    <property type="entry name" value="BON"/>
    <property type="match status" value="1"/>
</dbReference>
<evidence type="ECO:0000313" key="5">
    <source>
        <dbReference type="EMBL" id="TCZ53424.1"/>
    </source>
</evidence>
<dbReference type="InterPro" id="IPR017080">
    <property type="entry name" value="UCP036990_CBS_BON"/>
</dbReference>
<reference evidence="5 6" key="1">
    <citation type="submission" date="2019-03" db="EMBL/GenBank/DDBJ databases">
        <title>Paracraurococcus aquatilis NE82 genome sequence.</title>
        <authorList>
            <person name="Zhao Y."/>
            <person name="Du Z."/>
        </authorList>
    </citation>
    <scope>NUCLEOTIDE SEQUENCE [LARGE SCALE GENOMIC DNA]</scope>
    <source>
        <strain evidence="5 6">NE82</strain>
    </source>
</reference>
<proteinExistence type="predicted"/>
<dbReference type="CDD" id="cd04586">
    <property type="entry name" value="CBS_pair_BON_assoc"/>
    <property type="match status" value="1"/>
</dbReference>
<dbReference type="PROSITE" id="PS51371">
    <property type="entry name" value="CBS"/>
    <property type="match status" value="2"/>
</dbReference>
<dbReference type="PROSITE" id="PS50914">
    <property type="entry name" value="BON"/>
    <property type="match status" value="1"/>
</dbReference>
<dbReference type="Proteomes" id="UP000295023">
    <property type="component" value="Unassembled WGS sequence"/>
</dbReference>
<dbReference type="InterPro" id="IPR051257">
    <property type="entry name" value="Diverse_CBS-Domain"/>
</dbReference>
<feature type="domain" description="BON" evidence="3">
    <location>
        <begin position="155"/>
        <end position="223"/>
    </location>
</feature>
<dbReference type="PANTHER" id="PTHR43080">
    <property type="entry name" value="CBS DOMAIN-CONTAINING PROTEIN CBSX3, MITOCHONDRIAL"/>
    <property type="match status" value="1"/>
</dbReference>
<name>A0A4R4D3U3_9PROT</name>
<feature type="domain" description="CBS" evidence="4">
    <location>
        <begin position="94"/>
        <end position="149"/>
    </location>
</feature>
<dbReference type="EMBL" id="SKBM01000039">
    <property type="protein sequence ID" value="TCZ53424.1"/>
    <property type="molecule type" value="Genomic_DNA"/>
</dbReference>
<dbReference type="SMART" id="SM00116">
    <property type="entry name" value="CBS"/>
    <property type="match status" value="2"/>
</dbReference>
<feature type="domain" description="CBS" evidence="4">
    <location>
        <begin position="7"/>
        <end position="65"/>
    </location>
</feature>